<gene>
    <name evidence="8" type="ORF">SAMN02745243_00698</name>
</gene>
<keyword evidence="9" id="KW-1185">Reference proteome</keyword>
<dbReference type="PIRSF" id="PIRSF006483">
    <property type="entry name" value="Membrane_protein_YitT"/>
    <property type="match status" value="1"/>
</dbReference>
<dbReference type="Pfam" id="PF10035">
    <property type="entry name" value="DUF2179"/>
    <property type="match status" value="1"/>
</dbReference>
<dbReference type="PANTHER" id="PTHR33545">
    <property type="entry name" value="UPF0750 MEMBRANE PROTEIN YITT-RELATED"/>
    <property type="match status" value="1"/>
</dbReference>
<feature type="domain" description="DUF2179" evidence="7">
    <location>
        <begin position="225"/>
        <end position="279"/>
    </location>
</feature>
<dbReference type="CDD" id="cd16380">
    <property type="entry name" value="YitT_C"/>
    <property type="match status" value="1"/>
</dbReference>
<dbReference type="GO" id="GO:0005886">
    <property type="term" value="C:plasma membrane"/>
    <property type="evidence" value="ECO:0007669"/>
    <property type="project" value="UniProtKB-SubCell"/>
</dbReference>
<keyword evidence="5 6" id="KW-0472">Membrane</keyword>
<dbReference type="RefSeq" id="WP_073105117.1">
    <property type="nucleotide sequence ID" value="NZ_FQZY01000009.1"/>
</dbReference>
<dbReference type="InterPro" id="IPR003740">
    <property type="entry name" value="YitT"/>
</dbReference>
<organism evidence="8 9">
    <name type="scientific">Hespellia stercorisuis DSM 15480</name>
    <dbReference type="NCBI Taxonomy" id="1121950"/>
    <lineage>
        <taxon>Bacteria</taxon>
        <taxon>Bacillati</taxon>
        <taxon>Bacillota</taxon>
        <taxon>Clostridia</taxon>
        <taxon>Lachnospirales</taxon>
        <taxon>Lachnospiraceae</taxon>
        <taxon>Hespellia</taxon>
    </lineage>
</organism>
<dbReference type="AlphaFoldDB" id="A0A1M6JMA8"/>
<name>A0A1M6JMA8_9FIRM</name>
<keyword evidence="4 6" id="KW-1133">Transmembrane helix</keyword>
<dbReference type="Pfam" id="PF02588">
    <property type="entry name" value="YitT_membrane"/>
    <property type="match status" value="1"/>
</dbReference>
<dbReference type="InterPro" id="IPR015867">
    <property type="entry name" value="N-reg_PII/ATP_PRibTrfase_C"/>
</dbReference>
<dbReference type="InterPro" id="IPR019264">
    <property type="entry name" value="DUF2179"/>
</dbReference>
<evidence type="ECO:0000256" key="5">
    <source>
        <dbReference type="ARBA" id="ARBA00023136"/>
    </source>
</evidence>
<feature type="transmembrane region" description="Helical" evidence="6">
    <location>
        <begin position="65"/>
        <end position="92"/>
    </location>
</feature>
<feature type="transmembrane region" description="Helical" evidence="6">
    <location>
        <begin position="12"/>
        <end position="30"/>
    </location>
</feature>
<keyword evidence="2" id="KW-1003">Cell membrane</keyword>
<dbReference type="EMBL" id="FQZY01000009">
    <property type="protein sequence ID" value="SHJ47869.1"/>
    <property type="molecule type" value="Genomic_DNA"/>
</dbReference>
<evidence type="ECO:0000256" key="2">
    <source>
        <dbReference type="ARBA" id="ARBA00022475"/>
    </source>
</evidence>
<dbReference type="OrthoDB" id="9779786at2"/>
<dbReference type="Proteomes" id="UP000184301">
    <property type="component" value="Unassembled WGS sequence"/>
</dbReference>
<dbReference type="Gene3D" id="3.30.70.120">
    <property type="match status" value="1"/>
</dbReference>
<evidence type="ECO:0000313" key="8">
    <source>
        <dbReference type="EMBL" id="SHJ47869.1"/>
    </source>
</evidence>
<evidence type="ECO:0000313" key="9">
    <source>
        <dbReference type="Proteomes" id="UP000184301"/>
    </source>
</evidence>
<protein>
    <submittedName>
        <fullName evidence="8">Uncharacterized membrane-anchored protein YitT, contains DUF161 and DUF2179 domains</fullName>
    </submittedName>
</protein>
<dbReference type="PANTHER" id="PTHR33545:SF9">
    <property type="entry name" value="UPF0750 MEMBRANE PROTEIN YITE"/>
    <property type="match status" value="1"/>
</dbReference>
<evidence type="ECO:0000256" key="1">
    <source>
        <dbReference type="ARBA" id="ARBA00004651"/>
    </source>
</evidence>
<accession>A0A1M6JMA8</accession>
<evidence type="ECO:0000259" key="7">
    <source>
        <dbReference type="Pfam" id="PF10035"/>
    </source>
</evidence>
<reference evidence="8 9" key="1">
    <citation type="submission" date="2016-11" db="EMBL/GenBank/DDBJ databases">
        <authorList>
            <person name="Jaros S."/>
            <person name="Januszkiewicz K."/>
            <person name="Wedrychowicz H."/>
        </authorList>
    </citation>
    <scope>NUCLEOTIDE SEQUENCE [LARGE SCALE GENOMIC DNA]</scope>
    <source>
        <strain evidence="8 9">DSM 15480</strain>
    </source>
</reference>
<feature type="transmembrane region" description="Helical" evidence="6">
    <location>
        <begin position="153"/>
        <end position="173"/>
    </location>
</feature>
<sequence>MKKKTRKTILKEYGILTIGAVVVALSEYLFKFPNHFSFGGVTGIAVILSGMLGGTASTYTFVINLLLMVLGIVVLGKSFGLKTIYVTLLFNVTLELAQYVYPMNGTLTEQPLLELVFSFMILAVVSAIFFNMDASSGGTDVIAMILKKYTSISIGKALLVTDFCIVLLSFYVYGATVGLFSLAGFLAKSFFIDSVTESLNMCKYFTIISGNPRPICEYIQRELKHGATIYGAEGGFTHEEKTVIMTVVNREQAMMLRKFVRETDEKAFMMITNSSEIIGEGFRESI</sequence>
<proteinExistence type="predicted"/>
<evidence type="ECO:0000256" key="6">
    <source>
        <dbReference type="SAM" id="Phobius"/>
    </source>
</evidence>
<evidence type="ECO:0000256" key="4">
    <source>
        <dbReference type="ARBA" id="ARBA00022989"/>
    </source>
</evidence>
<keyword evidence="3 6" id="KW-0812">Transmembrane</keyword>
<evidence type="ECO:0000256" key="3">
    <source>
        <dbReference type="ARBA" id="ARBA00022692"/>
    </source>
</evidence>
<dbReference type="STRING" id="1121950.SAMN02745243_00698"/>
<feature type="transmembrane region" description="Helical" evidence="6">
    <location>
        <begin position="112"/>
        <end position="132"/>
    </location>
</feature>
<dbReference type="InterPro" id="IPR051461">
    <property type="entry name" value="UPF0750_membrane"/>
</dbReference>
<comment type="subcellular location">
    <subcellularLocation>
        <location evidence="1">Cell membrane</location>
        <topology evidence="1">Multi-pass membrane protein</topology>
    </subcellularLocation>
</comment>